<evidence type="ECO:0000259" key="9">
    <source>
        <dbReference type="PROSITE" id="PS51858"/>
    </source>
</evidence>
<gene>
    <name evidence="10" type="ORF">CCMP2556_LOCUS46831</name>
</gene>
<dbReference type="EMBL" id="CAXAMN010025895">
    <property type="protein sequence ID" value="CAK9098951.1"/>
    <property type="molecule type" value="Genomic_DNA"/>
</dbReference>
<keyword evidence="8" id="KW-0472">Membrane</keyword>
<evidence type="ECO:0000256" key="5">
    <source>
        <dbReference type="ARBA" id="ARBA00022676"/>
    </source>
</evidence>
<dbReference type="Proteomes" id="UP001642484">
    <property type="component" value="Unassembled WGS sequence"/>
</dbReference>
<sequence>MGEAASRPGDYHEPQLPKHVFEVRLSIYTFDLTGVSLLNSLGSNVTGAYHSGLVVAGEEWSFGGHDETGQSGVYNCTPEMNPEYQFYDRIVMGRVRGSLQQVQDVIFQLGRADEWTGPRYQLFENNCNHFCSDLCWALLRRRPPDWINRTAEKCARQNRLKHSKEQGIRLALASYKARLGGHFESNSSEGHKVFQDRLRAIHFRKEGRSKAEIAQLLGRSEQFVAKWWQKEEREIPRPWGVHEYMSKELGSKTATSGALLAADSATSTATWWRDVELRRRYACDPAIYEELLTNTEWKSSAARTRDFSTGASHVKYDKEGKMKLQGNQGPVQEDCNSLLQARAPVVQHTVVEQQEIVWKIAKDINYTLQIFSIVPTFGADGNYIALLHDFDPVLANYTDEYALYCSDASGLHKTQLRVYGKETGIRLSLILKCDWPEEQSELENFEVFLENDEGKVLGKVSVNHNKPSAKHQSVACVRDIFALQEASETLAYKHFVEWLEFHLYHGMDHFFVYTFGTVDDVYEEILKPYLLAGAATRIHFKTRPDFHRLRHYWSMTDCLYRSKNHATWVMPSVDQDEYFRVTGPSELFGDTSVPQNYFRTVWDAIVRHEGKRMEDIHSISFDLYRFDNSPSNQLSISSTMREDDIQTAPFVRGHGKLGFPKYVYNVKNVDAVYVHWVHSWKHGTQHIHLSPKLGVANHYRKPFDDPWGGPLIQTNVSDFALQSEVAALEEALATRFQCDPSKFLEHLYHQTIAPDPPNSDDYIKPRKIGWRPPFWPRSTP</sequence>
<dbReference type="SUPFAM" id="SSF46689">
    <property type="entry name" value="Homeodomain-like"/>
    <property type="match status" value="1"/>
</dbReference>
<dbReference type="PROSITE" id="PS51858">
    <property type="entry name" value="PPPDE"/>
    <property type="match status" value="1"/>
</dbReference>
<organism evidence="10 11">
    <name type="scientific">Durusdinium trenchii</name>
    <dbReference type="NCBI Taxonomy" id="1381693"/>
    <lineage>
        <taxon>Eukaryota</taxon>
        <taxon>Sar</taxon>
        <taxon>Alveolata</taxon>
        <taxon>Dinophyceae</taxon>
        <taxon>Suessiales</taxon>
        <taxon>Symbiodiniaceae</taxon>
        <taxon>Durusdinium</taxon>
    </lineage>
</organism>
<comment type="similarity">
    <text evidence="3">Belongs to the DeSI family.</text>
</comment>
<comment type="similarity">
    <text evidence="2">Belongs to the glycosyltransferase 92 family.</text>
</comment>
<dbReference type="PANTHER" id="PTHR12378:SF9">
    <property type="entry name" value="OS06G0107000 PROTEIN"/>
    <property type="match status" value="1"/>
</dbReference>
<dbReference type="InterPro" id="IPR009057">
    <property type="entry name" value="Homeodomain-like_sf"/>
</dbReference>
<protein>
    <recommendedName>
        <fullName evidence="9">PPPDE domain-containing protein</fullName>
    </recommendedName>
</protein>
<dbReference type="Pfam" id="PF05903">
    <property type="entry name" value="Peptidase_C97"/>
    <property type="match status" value="1"/>
</dbReference>
<dbReference type="Gene3D" id="3.90.1720.30">
    <property type="entry name" value="PPPDE domains"/>
    <property type="match status" value="1"/>
</dbReference>
<evidence type="ECO:0000256" key="2">
    <source>
        <dbReference type="ARBA" id="ARBA00007647"/>
    </source>
</evidence>
<dbReference type="InterPro" id="IPR008580">
    <property type="entry name" value="PPPDE_dom"/>
</dbReference>
<keyword evidence="6" id="KW-0808">Transferase</keyword>
<proteinExistence type="inferred from homology"/>
<feature type="domain" description="PPPDE" evidence="9">
    <location>
        <begin position="21"/>
        <end position="163"/>
    </location>
</feature>
<keyword evidence="5" id="KW-0328">Glycosyltransferase</keyword>
<reference evidence="10 11" key="1">
    <citation type="submission" date="2024-02" db="EMBL/GenBank/DDBJ databases">
        <authorList>
            <person name="Chen Y."/>
            <person name="Shah S."/>
            <person name="Dougan E. K."/>
            <person name="Thang M."/>
            <person name="Chan C."/>
        </authorList>
    </citation>
    <scope>NUCLEOTIDE SEQUENCE [LARGE SCALE GENOMIC DNA]</scope>
</reference>
<keyword evidence="4" id="KW-0645">Protease</keyword>
<name>A0ABP0RIF7_9DINO</name>
<dbReference type="SMART" id="SM01179">
    <property type="entry name" value="DUF862"/>
    <property type="match status" value="1"/>
</dbReference>
<comment type="caution">
    <text evidence="10">The sequence shown here is derived from an EMBL/GenBank/DDBJ whole genome shotgun (WGS) entry which is preliminary data.</text>
</comment>
<dbReference type="InterPro" id="IPR042266">
    <property type="entry name" value="PPPDE_sf"/>
</dbReference>
<evidence type="ECO:0000256" key="4">
    <source>
        <dbReference type="ARBA" id="ARBA00022670"/>
    </source>
</evidence>
<evidence type="ECO:0000256" key="3">
    <source>
        <dbReference type="ARBA" id="ARBA00008140"/>
    </source>
</evidence>
<dbReference type="InterPro" id="IPR008166">
    <property type="entry name" value="Glyco_transf_92"/>
</dbReference>
<comment type="subcellular location">
    <subcellularLocation>
        <location evidence="1">Membrane</location>
    </subcellularLocation>
</comment>
<evidence type="ECO:0000256" key="7">
    <source>
        <dbReference type="ARBA" id="ARBA00022801"/>
    </source>
</evidence>
<keyword evidence="7" id="KW-0378">Hydrolase</keyword>
<dbReference type="Pfam" id="PF13384">
    <property type="entry name" value="HTH_23"/>
    <property type="match status" value="1"/>
</dbReference>
<evidence type="ECO:0000313" key="11">
    <source>
        <dbReference type="Proteomes" id="UP001642484"/>
    </source>
</evidence>
<evidence type="ECO:0000256" key="8">
    <source>
        <dbReference type="ARBA" id="ARBA00023136"/>
    </source>
</evidence>
<evidence type="ECO:0000256" key="6">
    <source>
        <dbReference type="ARBA" id="ARBA00022679"/>
    </source>
</evidence>
<keyword evidence="11" id="KW-1185">Reference proteome</keyword>
<dbReference type="PANTHER" id="PTHR12378">
    <property type="entry name" value="DESUMOYLATING ISOPEPTIDASE"/>
    <property type="match status" value="1"/>
</dbReference>
<evidence type="ECO:0000313" key="10">
    <source>
        <dbReference type="EMBL" id="CAK9098951.1"/>
    </source>
</evidence>
<accession>A0ABP0RIF7</accession>
<evidence type="ECO:0000256" key="1">
    <source>
        <dbReference type="ARBA" id="ARBA00004370"/>
    </source>
</evidence>
<dbReference type="Pfam" id="PF01697">
    <property type="entry name" value="Glyco_transf_92"/>
    <property type="match status" value="1"/>
</dbReference>